<gene>
    <name evidence="1" type="ORF">CcrBL9_gp096</name>
</gene>
<dbReference type="Proteomes" id="UP000259421">
    <property type="component" value="Segment"/>
</dbReference>
<sequence length="315" mass="34546">MLPTLVDLTLEHVRERSAQGDCPLTQPYSVEWLEDALLTLADERDALKKQVEDLSFDLDIKKIRIDHFEALAAFSKPAEPAVPFADARDDLRFNDPVAYDNMNRVQVTAKHAVITITPSPAPAVDITTSPIFQSGCFLNDQTMVSSERDFLGYTGGIVVGEAPDLGLAGGALHHSLSDCASRFHPAGPFQGFPGTGADYVQDLNAVGICDPAVFTGEPGNLDVEWTEDTRRFLAAIERKKQPPLTPEEEADKLAQADAAALEFVKGMMRWELPIERLKTGQPMIPTRPGYGIAVTDTPYGSKSREMRVYRGETID</sequence>
<accession>A0A385EBU1</accession>
<dbReference type="EMBL" id="MH588546">
    <property type="protein sequence ID" value="AXQ69120.1"/>
    <property type="molecule type" value="Genomic_DNA"/>
</dbReference>
<name>A0A385EBU1_9CAUD</name>
<proteinExistence type="predicted"/>
<reference evidence="1 2" key="2">
    <citation type="submission" date="2018-09" db="EMBL/GenBank/DDBJ databases">
        <title>Giant CbK-like Caulobacter bacteriophages have genetically divergent genomes.</title>
        <authorList>
            <person name="Wilson K."/>
            <person name="Ely B."/>
        </authorList>
    </citation>
    <scope>NUCLEOTIDE SEQUENCE [LARGE SCALE GENOMIC DNA]</scope>
</reference>
<keyword evidence="2" id="KW-1185">Reference proteome</keyword>
<organism evidence="1 2">
    <name type="scientific">Caulobacter phage CcrBL9</name>
    <dbReference type="NCBI Taxonomy" id="2283270"/>
    <lineage>
        <taxon>Viruses</taxon>
        <taxon>Duplodnaviria</taxon>
        <taxon>Heunggongvirae</taxon>
        <taxon>Uroviricota</taxon>
        <taxon>Caudoviricetes</taxon>
        <taxon>Jeanschmidtviridae</taxon>
        <taxon>Bertelyvirus</taxon>
        <taxon>Bertelyvirus BL9</taxon>
    </lineage>
</organism>
<evidence type="ECO:0000313" key="2">
    <source>
        <dbReference type="Proteomes" id="UP000259421"/>
    </source>
</evidence>
<evidence type="ECO:0000313" key="1">
    <source>
        <dbReference type="EMBL" id="AXQ69120.1"/>
    </source>
</evidence>
<reference evidence="2" key="1">
    <citation type="submission" date="2018-07" db="EMBL/GenBank/DDBJ databases">
        <title>Giant CbK-like Caulobacter bacteriophages have genetically divergent genomes.</title>
        <authorList>
            <person name="Wilson K.M."/>
            <person name="Ely B."/>
        </authorList>
    </citation>
    <scope>NUCLEOTIDE SEQUENCE [LARGE SCALE GENOMIC DNA]</scope>
</reference>
<protein>
    <submittedName>
        <fullName evidence="1">Uncharacterized protein</fullName>
    </submittedName>
</protein>